<dbReference type="InterPro" id="IPR058548">
    <property type="entry name" value="MlaB-like_STAS"/>
</dbReference>
<protein>
    <submittedName>
        <fullName evidence="2">STAS domain-containing protein</fullName>
    </submittedName>
</protein>
<keyword evidence="3" id="KW-1185">Reference proteome</keyword>
<dbReference type="PROSITE" id="PS50801">
    <property type="entry name" value="STAS"/>
    <property type="match status" value="1"/>
</dbReference>
<proteinExistence type="predicted"/>
<organism evidence="2 3">
    <name type="scientific">Pseudonocardia spirodelae</name>
    <dbReference type="NCBI Taxonomy" id="3133431"/>
    <lineage>
        <taxon>Bacteria</taxon>
        <taxon>Bacillati</taxon>
        <taxon>Actinomycetota</taxon>
        <taxon>Actinomycetes</taxon>
        <taxon>Pseudonocardiales</taxon>
        <taxon>Pseudonocardiaceae</taxon>
        <taxon>Pseudonocardia</taxon>
    </lineage>
</organism>
<dbReference type="EMBL" id="JBBJUP010000030">
    <property type="protein sequence ID" value="MEJ8282164.1"/>
    <property type="molecule type" value="Genomic_DNA"/>
</dbReference>
<name>A0ABU8TE03_9PSEU</name>
<evidence type="ECO:0000259" key="1">
    <source>
        <dbReference type="PROSITE" id="PS50801"/>
    </source>
</evidence>
<reference evidence="2 3" key="1">
    <citation type="submission" date="2024-03" db="EMBL/GenBank/DDBJ databases">
        <title>Draft genome sequence of Pseudonocardia sp. DW16-2.</title>
        <authorList>
            <person name="Duangmal K."/>
        </authorList>
    </citation>
    <scope>NUCLEOTIDE SEQUENCE [LARGE SCALE GENOMIC DNA]</scope>
    <source>
        <strain evidence="2 3">DW16-2</strain>
    </source>
</reference>
<dbReference type="CDD" id="cd07043">
    <property type="entry name" value="STAS_anti-anti-sigma_factors"/>
    <property type="match status" value="1"/>
</dbReference>
<dbReference type="InterPro" id="IPR036513">
    <property type="entry name" value="STAS_dom_sf"/>
</dbReference>
<dbReference type="InterPro" id="IPR002645">
    <property type="entry name" value="STAS_dom"/>
</dbReference>
<dbReference type="Proteomes" id="UP001364211">
    <property type="component" value="Unassembled WGS sequence"/>
</dbReference>
<dbReference type="RefSeq" id="WP_340295316.1">
    <property type="nucleotide sequence ID" value="NZ_JBBJUP010000030.1"/>
</dbReference>
<dbReference type="Pfam" id="PF13466">
    <property type="entry name" value="STAS_2"/>
    <property type="match status" value="1"/>
</dbReference>
<accession>A0ABU8TE03</accession>
<dbReference type="SUPFAM" id="SSF52091">
    <property type="entry name" value="SpoIIaa-like"/>
    <property type="match status" value="1"/>
</dbReference>
<comment type="caution">
    <text evidence="2">The sequence shown here is derived from an EMBL/GenBank/DDBJ whole genome shotgun (WGS) entry which is preliminary data.</text>
</comment>
<feature type="domain" description="STAS" evidence="1">
    <location>
        <begin position="33"/>
        <end position="113"/>
    </location>
</feature>
<sequence>MNPPTPLPARRALTGTDPVPALVHVGRTPAATVVVSLSGEVDLATAPDVEELVLGAVDAAAGGRVVVDLNGVRFLGLRGVATLRAAVDHARRGRAVLVVVLDPASPAARALDRVPGHGLTVVAADVAEPPVADAS</sequence>
<evidence type="ECO:0000313" key="2">
    <source>
        <dbReference type="EMBL" id="MEJ8282164.1"/>
    </source>
</evidence>
<evidence type="ECO:0000313" key="3">
    <source>
        <dbReference type="Proteomes" id="UP001364211"/>
    </source>
</evidence>
<gene>
    <name evidence="2" type="ORF">WJX68_24755</name>
</gene>
<dbReference type="Gene3D" id="3.30.750.24">
    <property type="entry name" value="STAS domain"/>
    <property type="match status" value="1"/>
</dbReference>